<keyword evidence="3" id="KW-1185">Reference proteome</keyword>
<dbReference type="InterPro" id="IPR029069">
    <property type="entry name" value="HotDog_dom_sf"/>
</dbReference>
<organism evidence="2 3">
    <name type="scientific">Dryococelus australis</name>
    <dbReference type="NCBI Taxonomy" id="614101"/>
    <lineage>
        <taxon>Eukaryota</taxon>
        <taxon>Metazoa</taxon>
        <taxon>Ecdysozoa</taxon>
        <taxon>Arthropoda</taxon>
        <taxon>Hexapoda</taxon>
        <taxon>Insecta</taxon>
        <taxon>Pterygota</taxon>
        <taxon>Neoptera</taxon>
        <taxon>Polyneoptera</taxon>
        <taxon>Phasmatodea</taxon>
        <taxon>Verophasmatodea</taxon>
        <taxon>Anareolatae</taxon>
        <taxon>Phasmatidae</taxon>
        <taxon>Eurycanthinae</taxon>
        <taxon>Dryococelus</taxon>
    </lineage>
</organism>
<reference evidence="2 3" key="1">
    <citation type="submission" date="2023-02" db="EMBL/GenBank/DDBJ databases">
        <title>LHISI_Scaffold_Assembly.</title>
        <authorList>
            <person name="Stuart O.P."/>
            <person name="Cleave R."/>
            <person name="Magrath M.J.L."/>
            <person name="Mikheyev A.S."/>
        </authorList>
    </citation>
    <scope>NUCLEOTIDE SEQUENCE [LARGE SCALE GENOMIC DNA]</scope>
    <source>
        <strain evidence="2">Daus_M_001</strain>
        <tissue evidence="2">Leg muscle</tissue>
    </source>
</reference>
<dbReference type="EMBL" id="JARBHB010000003">
    <property type="protein sequence ID" value="KAJ8889747.1"/>
    <property type="molecule type" value="Genomic_DNA"/>
</dbReference>
<dbReference type="InterPro" id="IPR002539">
    <property type="entry name" value="MaoC-like_dom"/>
</dbReference>
<protein>
    <recommendedName>
        <fullName evidence="1">MaoC-like domain-containing protein</fullName>
    </recommendedName>
</protein>
<gene>
    <name evidence="2" type="ORF">PR048_009248</name>
</gene>
<dbReference type="Proteomes" id="UP001159363">
    <property type="component" value="Chromosome 3"/>
</dbReference>
<comment type="caution">
    <text evidence="2">The sequence shown here is derived from an EMBL/GenBank/DDBJ whole genome shotgun (WGS) entry which is preliminary data.</text>
</comment>
<evidence type="ECO:0000313" key="2">
    <source>
        <dbReference type="EMBL" id="KAJ8889747.1"/>
    </source>
</evidence>
<evidence type="ECO:0000313" key="3">
    <source>
        <dbReference type="Proteomes" id="UP001159363"/>
    </source>
</evidence>
<sequence>MYTLLSSSNISSNERCKPLAVGDSVTVKKVVTSEDVENFRNLTGDSNPIHFGSEAIVHGALLNGIVSGVIGTRLPGPGTKVVAQCLEFPNACCVEDEVCVTVTVTSVRKIVVCSFTCVTSHNKKTVLKGEAKLIVSSDEKNI</sequence>
<dbReference type="InterPro" id="IPR050965">
    <property type="entry name" value="UPF0336/Enoyl-CoA_hydratase"/>
</dbReference>
<name>A0ABQ9HZR0_9NEOP</name>
<dbReference type="Pfam" id="PF01575">
    <property type="entry name" value="MaoC_dehydratas"/>
    <property type="match status" value="1"/>
</dbReference>
<dbReference type="Gene3D" id="3.10.129.10">
    <property type="entry name" value="Hotdog Thioesterase"/>
    <property type="match status" value="1"/>
</dbReference>
<feature type="domain" description="MaoC-like" evidence="1">
    <location>
        <begin position="28"/>
        <end position="122"/>
    </location>
</feature>
<dbReference type="PANTHER" id="PTHR43437">
    <property type="entry name" value="HYDROXYACYL-THIOESTER DEHYDRATASE TYPE 2, MITOCHONDRIAL-RELATED"/>
    <property type="match status" value="1"/>
</dbReference>
<accession>A0ABQ9HZR0</accession>
<dbReference type="PANTHER" id="PTHR43437:SF3">
    <property type="entry name" value="HYDROXYACYL-THIOESTER DEHYDRATASE TYPE 2, MITOCHONDRIAL"/>
    <property type="match status" value="1"/>
</dbReference>
<evidence type="ECO:0000259" key="1">
    <source>
        <dbReference type="Pfam" id="PF01575"/>
    </source>
</evidence>
<dbReference type="SUPFAM" id="SSF54637">
    <property type="entry name" value="Thioesterase/thiol ester dehydrase-isomerase"/>
    <property type="match status" value="1"/>
</dbReference>
<proteinExistence type="predicted"/>